<name>A0A8J3IIB0_9CHLR</name>
<dbReference type="InterPro" id="IPR031594">
    <property type="entry name" value="OFeT_1"/>
</dbReference>
<proteinExistence type="predicted"/>
<feature type="transmembrane region" description="Helical" evidence="1">
    <location>
        <begin position="36"/>
        <end position="59"/>
    </location>
</feature>
<sequence>MQWAVAVAAFLASAVEFVEAFTIVLVVGVTINWRSAIVGTLAAVVALAVIVAVFGVTLIQYIPIDALRLVVGFILILFGLKWLKKALLRYSGLKALHDEEAIFEETMAELRAKGEMVSSSLQPTAVALAFKSVLLEGLEVAFIVITFGSSATVAATNGSLNGITSAALGATLAGLLVILVGALVHAPLTQVPENTLKFVVGVMLTTFGTFWTVEGFGVEWPLSDAFLLILAGIYLIASLAIVQWLKSVKQQQVAVSAANVERS</sequence>
<evidence type="ECO:0000313" key="2">
    <source>
        <dbReference type="EMBL" id="GHO92953.1"/>
    </source>
</evidence>
<accession>A0A8J3IIB0</accession>
<gene>
    <name evidence="2" type="ORF">KSF_030010</name>
</gene>
<feature type="transmembrane region" description="Helical" evidence="1">
    <location>
        <begin position="66"/>
        <end position="83"/>
    </location>
</feature>
<dbReference type="RefSeq" id="WP_220203764.1">
    <property type="nucleotide sequence ID" value="NZ_BNJK01000001.1"/>
</dbReference>
<evidence type="ECO:0000313" key="3">
    <source>
        <dbReference type="Proteomes" id="UP000597444"/>
    </source>
</evidence>
<feature type="transmembrane region" description="Helical" evidence="1">
    <location>
        <begin position="163"/>
        <end position="184"/>
    </location>
</feature>
<keyword evidence="1" id="KW-1133">Transmembrane helix</keyword>
<protein>
    <submittedName>
        <fullName evidence="2">Uncharacterized protein</fullName>
    </submittedName>
</protein>
<organism evidence="2 3">
    <name type="scientific">Reticulibacter mediterranei</name>
    <dbReference type="NCBI Taxonomy" id="2778369"/>
    <lineage>
        <taxon>Bacteria</taxon>
        <taxon>Bacillati</taxon>
        <taxon>Chloroflexota</taxon>
        <taxon>Ktedonobacteria</taxon>
        <taxon>Ktedonobacterales</taxon>
        <taxon>Reticulibacteraceae</taxon>
        <taxon>Reticulibacter</taxon>
    </lineage>
</organism>
<dbReference type="EMBL" id="BNJK01000001">
    <property type="protein sequence ID" value="GHO92953.1"/>
    <property type="molecule type" value="Genomic_DNA"/>
</dbReference>
<feature type="transmembrane region" description="Helical" evidence="1">
    <location>
        <begin position="196"/>
        <end position="213"/>
    </location>
</feature>
<comment type="caution">
    <text evidence="2">The sequence shown here is derived from an EMBL/GenBank/DDBJ whole genome shotgun (WGS) entry which is preliminary data.</text>
</comment>
<dbReference type="AlphaFoldDB" id="A0A8J3IIB0"/>
<dbReference type="Proteomes" id="UP000597444">
    <property type="component" value="Unassembled WGS sequence"/>
</dbReference>
<dbReference type="Pfam" id="PF16955">
    <property type="entry name" value="OFeT_1"/>
    <property type="match status" value="1"/>
</dbReference>
<keyword evidence="1" id="KW-0472">Membrane</keyword>
<feature type="transmembrane region" description="Helical" evidence="1">
    <location>
        <begin position="225"/>
        <end position="245"/>
    </location>
</feature>
<reference evidence="2" key="1">
    <citation type="submission" date="2020-10" db="EMBL/GenBank/DDBJ databases">
        <title>Taxonomic study of unclassified bacteria belonging to the class Ktedonobacteria.</title>
        <authorList>
            <person name="Yabe S."/>
            <person name="Wang C.M."/>
            <person name="Zheng Y."/>
            <person name="Sakai Y."/>
            <person name="Cavaletti L."/>
            <person name="Monciardini P."/>
            <person name="Donadio S."/>
        </authorList>
    </citation>
    <scope>NUCLEOTIDE SEQUENCE</scope>
    <source>
        <strain evidence="2">ID150040</strain>
    </source>
</reference>
<keyword evidence="3" id="KW-1185">Reference proteome</keyword>
<evidence type="ECO:0000256" key="1">
    <source>
        <dbReference type="SAM" id="Phobius"/>
    </source>
</evidence>
<keyword evidence="1" id="KW-0812">Transmembrane</keyword>